<dbReference type="RefSeq" id="WP_302858638.1">
    <property type="nucleotide sequence ID" value="NZ_JBIAUT010000009.1"/>
</dbReference>
<protein>
    <recommendedName>
        <fullName evidence="3">DUF454 domain-containing protein</fullName>
    </recommendedName>
</protein>
<evidence type="ECO:0000313" key="2">
    <source>
        <dbReference type="Proteomes" id="UP001602123"/>
    </source>
</evidence>
<dbReference type="EMBL" id="JBIAUT010000009">
    <property type="protein sequence ID" value="MFF4219203.1"/>
    <property type="molecule type" value="Genomic_DNA"/>
</dbReference>
<sequence>MTLSIGGFLALVVLGVLLVSPQVAPVVPGILLAVMPAASRSRLHYRYLRSS</sequence>
<dbReference type="Proteomes" id="UP001602123">
    <property type="component" value="Unassembled WGS sequence"/>
</dbReference>
<name>A0ABW6U317_9ACTN</name>
<gene>
    <name evidence="1" type="ORF">ACFYZM_23365</name>
</gene>
<keyword evidence="2" id="KW-1185">Reference proteome</keyword>
<proteinExistence type="predicted"/>
<comment type="caution">
    <text evidence="1">The sequence shown here is derived from an EMBL/GenBank/DDBJ whole genome shotgun (WGS) entry which is preliminary data.</text>
</comment>
<organism evidence="1 2">
    <name type="scientific">Streptomyces nondiastaticus</name>
    <dbReference type="NCBI Taxonomy" id="3154512"/>
    <lineage>
        <taxon>Bacteria</taxon>
        <taxon>Bacillati</taxon>
        <taxon>Actinomycetota</taxon>
        <taxon>Actinomycetes</taxon>
        <taxon>Kitasatosporales</taxon>
        <taxon>Streptomycetaceae</taxon>
        <taxon>Streptomyces</taxon>
    </lineage>
</organism>
<accession>A0ABW6U317</accession>
<reference evidence="1 2" key="1">
    <citation type="submission" date="2024-10" db="EMBL/GenBank/DDBJ databases">
        <title>The Natural Products Discovery Center: Release of the First 8490 Sequenced Strains for Exploring Actinobacteria Biosynthetic Diversity.</title>
        <authorList>
            <person name="Kalkreuter E."/>
            <person name="Kautsar S.A."/>
            <person name="Yang D."/>
            <person name="Bader C.D."/>
            <person name="Teijaro C.N."/>
            <person name="Fluegel L."/>
            <person name="Davis C.M."/>
            <person name="Simpson J.R."/>
            <person name="Lauterbach L."/>
            <person name="Steele A.D."/>
            <person name="Gui C."/>
            <person name="Meng S."/>
            <person name="Li G."/>
            <person name="Viehrig K."/>
            <person name="Ye F."/>
            <person name="Su P."/>
            <person name="Kiefer A.F."/>
            <person name="Nichols A."/>
            <person name="Cepeda A.J."/>
            <person name="Yan W."/>
            <person name="Fan B."/>
            <person name="Jiang Y."/>
            <person name="Adhikari A."/>
            <person name="Zheng C.-J."/>
            <person name="Schuster L."/>
            <person name="Cowan T.M."/>
            <person name="Smanski M.J."/>
            <person name="Chevrette M.G."/>
            <person name="De Carvalho L.P.S."/>
            <person name="Shen B."/>
        </authorList>
    </citation>
    <scope>NUCLEOTIDE SEQUENCE [LARGE SCALE GENOMIC DNA]</scope>
    <source>
        <strain evidence="1 2">NPDC001650</strain>
    </source>
</reference>
<evidence type="ECO:0000313" key="1">
    <source>
        <dbReference type="EMBL" id="MFF4219203.1"/>
    </source>
</evidence>
<evidence type="ECO:0008006" key="3">
    <source>
        <dbReference type="Google" id="ProtNLM"/>
    </source>
</evidence>